<dbReference type="EMBL" id="CALLCH030000020">
    <property type="protein sequence ID" value="CAI4219828.1"/>
    <property type="molecule type" value="Genomic_DNA"/>
</dbReference>
<feature type="region of interest" description="Disordered" evidence="1">
    <location>
        <begin position="399"/>
        <end position="420"/>
    </location>
</feature>
<protein>
    <submittedName>
        <fullName evidence="2">Uncharacterized protein</fullName>
    </submittedName>
</protein>
<evidence type="ECO:0000313" key="3">
    <source>
        <dbReference type="Proteomes" id="UP000838763"/>
    </source>
</evidence>
<feature type="compositionally biased region" description="Polar residues" evidence="1">
    <location>
        <begin position="157"/>
        <end position="190"/>
    </location>
</feature>
<dbReference type="OrthoDB" id="10584855at2759"/>
<feature type="region of interest" description="Disordered" evidence="1">
    <location>
        <begin position="144"/>
        <end position="284"/>
    </location>
</feature>
<feature type="compositionally biased region" description="Pro residues" evidence="1">
    <location>
        <begin position="250"/>
        <end position="271"/>
    </location>
</feature>
<name>A0A9P1HBZ2_9PEZI</name>
<evidence type="ECO:0000313" key="2">
    <source>
        <dbReference type="EMBL" id="CAI4219828.1"/>
    </source>
</evidence>
<dbReference type="AlphaFoldDB" id="A0A9P1HBZ2"/>
<accession>A0A9P1HBZ2</accession>
<feature type="compositionally biased region" description="Low complexity" evidence="1">
    <location>
        <begin position="196"/>
        <end position="219"/>
    </location>
</feature>
<proteinExistence type="predicted"/>
<reference evidence="2" key="1">
    <citation type="submission" date="2022-11" db="EMBL/GenBank/DDBJ databases">
        <authorList>
            <person name="Scott C."/>
            <person name="Bruce N."/>
        </authorList>
    </citation>
    <scope>NUCLEOTIDE SEQUENCE</scope>
</reference>
<sequence length="973" mass="107665">MSTFQSDHFVKPSARIDPDIECIDFFLRGVDGSPCFNDFRRANFLVYEKLEVGLDKHAQHIFLAGADLDLLPDFFHGDQGNREHPEAFVEYPIEHFFQHFVEHLDYLVDYLVEQVFKHLDYLVEQVFKHLDYLVDHFVEYKNSSSAPVKTSDRKTSAPESSTKAPETSTKAPETSTQAPTSVKSTSQTQKPESTKEPVTTESETPSPTTTSEAPAQTESKAPVPEPTDVEEEPPRPETSSRQPTQADSPGPAPQPEPQPTGPAPTVPPGKPEPTVTRETPTDCTEMRYHGLRELDSPTETIWKSRSCTKTYTETAYCEKRCTKVIKPESTDTGYTTRTDCPKTATCTPTVVCDTLTTTTTTSYTTRTEEPTPGCLAKRNSIDSHAKFLLAFGAIDEMGDPENFDPNKPVPSPSASQGGLKAAAAPEVTAVAMVPRDPSTAALVPAVAAQSDVPDKPVEYLAYKDLLTTPTIWPGGVSSWWERVQEQLFLNGAGSPLLLAATFWKDQYAPNHALFSPFAETPIATGIKNLLGCPTFANPEVGEDPATATPYDADAAYEDRVTKFLKEGNWYGAMVDEYGTMAKNESSRASASLVDLTSSGGPLAQNTSSWLFLTLIRPSPSAEPEGRDNPDDTIDRLRDDLAKLLGIPESSARVIEYPNNVSEEWKLLSRIPGWNRAKNDYWVRNAGHNGVFIQYAPGATLSARDKTAPHRHLKVWFNKELIMQEMWCPGRGKLKRPRLPDPIWKPIEAPVPPGDQLAPKDMYERAAAEHNSHRELKCAKEPPTKICTMDVSQTVLPVWKPKVNGVMDIIDEQGRRAHIQDYSVEFGQFVTSPPDQNKLGFNVTAVFDGDWDDHVVQSGYGCSCVDGVCDIFSPACCGQNSDCPAACVCEGTTCTPDSPACCALDTCRTRDWNDIRDYQFRQWDVRIMVEGERGLILTQDGISNRFNCTSTEWQNLPESPIPGWCTPKWSPTML</sequence>
<dbReference type="Proteomes" id="UP000838763">
    <property type="component" value="Unassembled WGS sequence"/>
</dbReference>
<keyword evidence="3" id="KW-1185">Reference proteome</keyword>
<comment type="caution">
    <text evidence="2">The sequence shown here is derived from an EMBL/GenBank/DDBJ whole genome shotgun (WGS) entry which is preliminary data.</text>
</comment>
<gene>
    <name evidence="2" type="ORF">PPNO1_LOCUS9374</name>
</gene>
<evidence type="ECO:0000256" key="1">
    <source>
        <dbReference type="SAM" id="MobiDB-lite"/>
    </source>
</evidence>
<organism evidence="2 3">
    <name type="scientific">Parascedosporium putredinis</name>
    <dbReference type="NCBI Taxonomy" id="1442378"/>
    <lineage>
        <taxon>Eukaryota</taxon>
        <taxon>Fungi</taxon>
        <taxon>Dikarya</taxon>
        <taxon>Ascomycota</taxon>
        <taxon>Pezizomycotina</taxon>
        <taxon>Sordariomycetes</taxon>
        <taxon>Hypocreomycetidae</taxon>
        <taxon>Microascales</taxon>
        <taxon>Microascaceae</taxon>
        <taxon>Parascedosporium</taxon>
    </lineage>
</organism>